<feature type="domain" description="Bacterial type II secretion system protein E" evidence="3">
    <location>
        <begin position="127"/>
        <end position="404"/>
    </location>
</feature>
<dbReference type="PANTHER" id="PTHR30486">
    <property type="entry name" value="TWITCHING MOTILITY PROTEIN PILT"/>
    <property type="match status" value="1"/>
</dbReference>
<evidence type="ECO:0000256" key="2">
    <source>
        <dbReference type="SAM" id="MobiDB-lite"/>
    </source>
</evidence>
<keyword evidence="5" id="KW-1185">Reference proteome</keyword>
<sequence length="475" mass="50020">MTAGPPADGSRPPSSWAPVNGAAPPTATSHPAAAPPPSLSGADVVMALRQQVAERLTARSRAADQSGEPPWTPERRRGEAEVLLAQLLQEQATAAISAGRAPRNPAADQALSVRVLDALFGMGGLQPLLADPQIENINVNGCDVVHVRYADGTRARVAPVAGSDAELVELIRAIAARAGVEERRFDRGAPTLSVQLPDGSRLFAVMAVTARPSLAIRRHRHRTATLRDLQRLGTIDPGLDAFLSAAVRARRNIIVSGGMAAGKTTVLRALASAIDPSERLVTVEDALELGLNTDARAHPDVVAMQARDRNIEGEGQITAADLVRAALRMSADRVIVGEVRGSEVIPMLSAMSQGNDGSMATLHASSSQQVFLKLAAYAVQAAERLPLEATGLLVASAVHLVVHLETTPGGQRVVASVREVVGAEGAQVVSNELYKPSGDKRARPHVPPSEELLTALTATGFDPKWLHNPDGWWPS</sequence>
<feature type="compositionally biased region" description="Low complexity" evidence="2">
    <location>
        <begin position="22"/>
        <end position="32"/>
    </location>
</feature>
<proteinExistence type="inferred from homology"/>
<dbReference type="PANTHER" id="PTHR30486:SF6">
    <property type="entry name" value="TYPE IV PILUS RETRACTATION ATPASE PILT"/>
    <property type="match status" value="1"/>
</dbReference>
<reference evidence="5" key="1">
    <citation type="journal article" date="2019" name="Int. J. Syst. Evol. Microbiol.">
        <title>The Global Catalogue of Microorganisms (GCM) 10K type strain sequencing project: providing services to taxonomists for standard genome sequencing and annotation.</title>
        <authorList>
            <consortium name="The Broad Institute Genomics Platform"/>
            <consortium name="The Broad Institute Genome Sequencing Center for Infectious Disease"/>
            <person name="Wu L."/>
            <person name="Ma J."/>
        </authorList>
    </citation>
    <scope>NUCLEOTIDE SEQUENCE [LARGE SCALE GENOMIC DNA]</scope>
    <source>
        <strain evidence="5">JCM 9458</strain>
    </source>
</reference>
<accession>A0ABP6T0U1</accession>
<comment type="caution">
    <text evidence="4">The sequence shown here is derived from an EMBL/GenBank/DDBJ whole genome shotgun (WGS) entry which is preliminary data.</text>
</comment>
<feature type="region of interest" description="Disordered" evidence="2">
    <location>
        <begin position="1"/>
        <end position="43"/>
    </location>
</feature>
<dbReference type="Proteomes" id="UP001501676">
    <property type="component" value="Unassembled WGS sequence"/>
</dbReference>
<dbReference type="Pfam" id="PF00437">
    <property type="entry name" value="T2SSE"/>
    <property type="match status" value="1"/>
</dbReference>
<dbReference type="InterPro" id="IPR027417">
    <property type="entry name" value="P-loop_NTPase"/>
</dbReference>
<dbReference type="CDD" id="cd01130">
    <property type="entry name" value="VirB11-like_ATPase"/>
    <property type="match status" value="1"/>
</dbReference>
<dbReference type="SUPFAM" id="SSF52540">
    <property type="entry name" value="P-loop containing nucleoside triphosphate hydrolases"/>
    <property type="match status" value="1"/>
</dbReference>
<gene>
    <name evidence="4" type="ORF">GCM10020369_43810</name>
</gene>
<evidence type="ECO:0000259" key="3">
    <source>
        <dbReference type="Pfam" id="PF00437"/>
    </source>
</evidence>
<dbReference type="InterPro" id="IPR001482">
    <property type="entry name" value="T2SS/T4SS_dom"/>
</dbReference>
<evidence type="ECO:0000313" key="4">
    <source>
        <dbReference type="EMBL" id="GAA3390316.1"/>
    </source>
</evidence>
<protein>
    <submittedName>
        <fullName evidence="4">ATPase, T2SS/T4P/T4SS family</fullName>
    </submittedName>
</protein>
<name>A0ABP6T0U1_9ACTN</name>
<organism evidence="4 5">
    <name type="scientific">Cryptosporangium minutisporangium</name>
    <dbReference type="NCBI Taxonomy" id="113569"/>
    <lineage>
        <taxon>Bacteria</taxon>
        <taxon>Bacillati</taxon>
        <taxon>Actinomycetota</taxon>
        <taxon>Actinomycetes</taxon>
        <taxon>Cryptosporangiales</taxon>
        <taxon>Cryptosporangiaceae</taxon>
        <taxon>Cryptosporangium</taxon>
    </lineage>
</organism>
<comment type="similarity">
    <text evidence="1">Belongs to the GSP E family.</text>
</comment>
<dbReference type="EMBL" id="BAAAYN010000028">
    <property type="protein sequence ID" value="GAA3390316.1"/>
    <property type="molecule type" value="Genomic_DNA"/>
</dbReference>
<evidence type="ECO:0000256" key="1">
    <source>
        <dbReference type="ARBA" id="ARBA00006611"/>
    </source>
</evidence>
<dbReference type="Gene3D" id="3.40.50.300">
    <property type="entry name" value="P-loop containing nucleotide triphosphate hydrolases"/>
    <property type="match status" value="1"/>
</dbReference>
<evidence type="ECO:0000313" key="5">
    <source>
        <dbReference type="Proteomes" id="UP001501676"/>
    </source>
</evidence>
<dbReference type="Gene3D" id="3.30.450.380">
    <property type="match status" value="1"/>
</dbReference>
<feature type="region of interest" description="Disordered" evidence="2">
    <location>
        <begin position="57"/>
        <end position="76"/>
    </location>
</feature>
<dbReference type="InterPro" id="IPR050921">
    <property type="entry name" value="T4SS_GSP_E_ATPase"/>
</dbReference>